<evidence type="ECO:0000256" key="2">
    <source>
        <dbReference type="SAM" id="Phobius"/>
    </source>
</evidence>
<keyword evidence="2" id="KW-0812">Transmembrane</keyword>
<evidence type="ECO:0000256" key="1">
    <source>
        <dbReference type="SAM" id="MobiDB-lite"/>
    </source>
</evidence>
<reference evidence="4" key="1">
    <citation type="submission" date="2024-06" db="EMBL/GenBank/DDBJ databases">
        <title>Multi-omics analyses provide insights into the biosynthesis of the anticancer antibiotic pleurotin in Hohenbuehelia grisea.</title>
        <authorList>
            <person name="Weaver J.A."/>
            <person name="Alberti F."/>
        </authorList>
    </citation>
    <scope>NUCLEOTIDE SEQUENCE [LARGE SCALE GENOMIC DNA]</scope>
    <source>
        <strain evidence="4">T-177</strain>
    </source>
</reference>
<accession>A0ABR3JDG9</accession>
<feature type="transmembrane region" description="Helical" evidence="2">
    <location>
        <begin position="155"/>
        <end position="175"/>
    </location>
</feature>
<dbReference type="EMBL" id="JASNQZ010000008">
    <property type="protein sequence ID" value="KAL0953535.1"/>
    <property type="molecule type" value="Genomic_DNA"/>
</dbReference>
<keyword evidence="4" id="KW-1185">Reference proteome</keyword>
<gene>
    <name evidence="3" type="ORF">HGRIS_004756</name>
</gene>
<feature type="region of interest" description="Disordered" evidence="1">
    <location>
        <begin position="1"/>
        <end position="22"/>
    </location>
</feature>
<feature type="compositionally biased region" description="Basic and acidic residues" evidence="1">
    <location>
        <begin position="1"/>
        <end position="11"/>
    </location>
</feature>
<sequence>MERRAAAQESRKKSKCTRTYTTKARHLTSDQQINLAEDAERAKLLAAMHKEFKGTVAKHRRAQSTANTKEEAQEYFDIHLDKFTTLLQREPSLTGPAAIAVFEAHTAGLKSILVRPFPTPAERAQAAARAAAAANAAALTPLVPLPQPSPSPMPLLLLQPLLLLLLLLALPMMPMNLTMTPMTTTHLMIPAIMMVIPMTTSNSPLTRPTPSFERLTQL</sequence>
<keyword evidence="2" id="KW-0472">Membrane</keyword>
<evidence type="ECO:0000313" key="3">
    <source>
        <dbReference type="EMBL" id="KAL0953535.1"/>
    </source>
</evidence>
<protein>
    <submittedName>
        <fullName evidence="3">Uncharacterized protein</fullName>
    </submittedName>
</protein>
<comment type="caution">
    <text evidence="3">The sequence shown here is derived from an EMBL/GenBank/DDBJ whole genome shotgun (WGS) entry which is preliminary data.</text>
</comment>
<organism evidence="3 4">
    <name type="scientific">Hohenbuehelia grisea</name>
    <dbReference type="NCBI Taxonomy" id="104357"/>
    <lineage>
        <taxon>Eukaryota</taxon>
        <taxon>Fungi</taxon>
        <taxon>Dikarya</taxon>
        <taxon>Basidiomycota</taxon>
        <taxon>Agaricomycotina</taxon>
        <taxon>Agaricomycetes</taxon>
        <taxon>Agaricomycetidae</taxon>
        <taxon>Agaricales</taxon>
        <taxon>Pleurotineae</taxon>
        <taxon>Pleurotaceae</taxon>
        <taxon>Hohenbuehelia</taxon>
    </lineage>
</organism>
<evidence type="ECO:0000313" key="4">
    <source>
        <dbReference type="Proteomes" id="UP001556367"/>
    </source>
</evidence>
<name>A0ABR3JDG9_9AGAR</name>
<proteinExistence type="predicted"/>
<keyword evidence="2" id="KW-1133">Transmembrane helix</keyword>
<dbReference type="Proteomes" id="UP001556367">
    <property type="component" value="Unassembled WGS sequence"/>
</dbReference>